<organism evidence="2 3">
    <name type="scientific">Palleronia abyssalis</name>
    <dbReference type="NCBI Taxonomy" id="1501240"/>
    <lineage>
        <taxon>Bacteria</taxon>
        <taxon>Pseudomonadati</taxon>
        <taxon>Pseudomonadota</taxon>
        <taxon>Alphaproteobacteria</taxon>
        <taxon>Rhodobacterales</taxon>
        <taxon>Roseobacteraceae</taxon>
        <taxon>Palleronia</taxon>
    </lineage>
</organism>
<keyword evidence="3" id="KW-1185">Reference proteome</keyword>
<evidence type="ECO:0000313" key="2">
    <source>
        <dbReference type="EMBL" id="SPJ23481.1"/>
    </source>
</evidence>
<protein>
    <submittedName>
        <fullName evidence="2">Uncharacterized protein</fullName>
    </submittedName>
</protein>
<dbReference type="Proteomes" id="UP000244912">
    <property type="component" value="Unassembled WGS sequence"/>
</dbReference>
<gene>
    <name evidence="2" type="ORF">PAA8504_01292</name>
</gene>
<reference evidence="2 3" key="1">
    <citation type="submission" date="2018-03" db="EMBL/GenBank/DDBJ databases">
        <authorList>
            <person name="Keele B.F."/>
        </authorList>
    </citation>
    <scope>NUCLEOTIDE SEQUENCE [LARGE SCALE GENOMIC DNA]</scope>
    <source>
        <strain evidence="2 3">CECT 8504</strain>
    </source>
</reference>
<name>A0A2R8BTJ9_9RHOB</name>
<dbReference type="EMBL" id="ONZF01000002">
    <property type="protein sequence ID" value="SPJ23481.1"/>
    <property type="molecule type" value="Genomic_DNA"/>
</dbReference>
<evidence type="ECO:0000313" key="3">
    <source>
        <dbReference type="Proteomes" id="UP000244912"/>
    </source>
</evidence>
<dbReference type="RefSeq" id="WP_108893308.1">
    <property type="nucleotide sequence ID" value="NZ_ONZF01000002.1"/>
</dbReference>
<dbReference type="AlphaFoldDB" id="A0A2R8BTJ9"/>
<proteinExistence type="predicted"/>
<sequence length="86" mass="8763">MADRFSNHASGLSSPPGGVDAITPSDTTDLANVTRGLNVSGSGVVRVTTVLGTTETVFVAAGVVFPIRATRVWAQGTDATGIRGLY</sequence>
<dbReference type="OrthoDB" id="7916272at2"/>
<feature type="region of interest" description="Disordered" evidence="1">
    <location>
        <begin position="1"/>
        <end position="26"/>
    </location>
</feature>
<evidence type="ECO:0000256" key="1">
    <source>
        <dbReference type="SAM" id="MobiDB-lite"/>
    </source>
</evidence>
<accession>A0A2R8BTJ9</accession>